<dbReference type="GO" id="GO:0000166">
    <property type="term" value="F:nucleotide binding"/>
    <property type="evidence" value="ECO:0007669"/>
    <property type="project" value="InterPro"/>
</dbReference>
<dbReference type="EMBL" id="CP003364">
    <property type="protein sequence ID" value="AGA30651.1"/>
    <property type="molecule type" value="Genomic_DNA"/>
</dbReference>
<dbReference type="PANTHER" id="PTHR43708">
    <property type="entry name" value="CONSERVED EXPRESSED OXIDOREDUCTASE (EUROFUNG)"/>
    <property type="match status" value="1"/>
</dbReference>
<sequence>MIAPASSSRIRVGIVGAGEWAHFGHLPVLKSLPEYELLAVATTRIATAQRAADKFAIPHAYDRFEPLIARPDLDLVVVNTRAPEHEPVARAAIAAGKHVYCEWPLTTSTTRSVELFEAAEKAGVRHVIGLQRRMAASSRYLRELLEEGFVGEVRSVRLHVSEPSFFKRRPAVLAFTIPVENFSSVVSIYGGHFLDMLFTVVGEPREFTALVASQFGQVTIEETGETIVTTAPDQMLLSGTLTAGAVFSVHVEGGKRNQFGVQLDITGTEGDLRVTNGEAFGDKQDSLIEGARGSRQPLATLPVPERLRWLPRLDLHGSILELANLYAAFARDLAEGTHHAPTFADAVRMHRLLDAIGEASGSGQRQRWS</sequence>
<dbReference type="InterPro" id="IPR055080">
    <property type="entry name" value="Gal80p-like_C"/>
</dbReference>
<dbReference type="HOGENOM" id="CLU_023194_25_0_0"/>
<dbReference type="InterPro" id="IPR036291">
    <property type="entry name" value="NAD(P)-bd_dom_sf"/>
</dbReference>
<dbReference type="Gene3D" id="3.30.360.10">
    <property type="entry name" value="Dihydrodipicolinate Reductase, domain 2"/>
    <property type="match status" value="1"/>
</dbReference>
<dbReference type="OrthoDB" id="179913at2"/>
<proteinExistence type="predicted"/>
<protein>
    <submittedName>
        <fullName evidence="3">Putative dehydrogenase</fullName>
    </submittedName>
</protein>
<dbReference type="SUPFAM" id="SSF55347">
    <property type="entry name" value="Glyceraldehyde-3-phosphate dehydrogenase-like, C-terminal domain"/>
    <property type="match status" value="1"/>
</dbReference>
<dbReference type="KEGG" id="saci:Sinac_6576"/>
<dbReference type="STRING" id="886293.Sinac_6576"/>
<evidence type="ECO:0000313" key="3">
    <source>
        <dbReference type="EMBL" id="AGA30651.1"/>
    </source>
</evidence>
<reference evidence="3 4" key="1">
    <citation type="submission" date="2012-02" db="EMBL/GenBank/DDBJ databases">
        <title>Complete sequence of chromosome of Singulisphaera acidiphila DSM 18658.</title>
        <authorList>
            <consortium name="US DOE Joint Genome Institute (JGI-PGF)"/>
            <person name="Lucas S."/>
            <person name="Copeland A."/>
            <person name="Lapidus A."/>
            <person name="Glavina del Rio T."/>
            <person name="Dalin E."/>
            <person name="Tice H."/>
            <person name="Bruce D."/>
            <person name="Goodwin L."/>
            <person name="Pitluck S."/>
            <person name="Peters L."/>
            <person name="Ovchinnikova G."/>
            <person name="Chertkov O."/>
            <person name="Kyrpides N."/>
            <person name="Mavromatis K."/>
            <person name="Ivanova N."/>
            <person name="Brettin T."/>
            <person name="Detter J.C."/>
            <person name="Han C."/>
            <person name="Larimer F."/>
            <person name="Land M."/>
            <person name="Hauser L."/>
            <person name="Markowitz V."/>
            <person name="Cheng J.-F."/>
            <person name="Hugenholtz P."/>
            <person name="Woyke T."/>
            <person name="Wu D."/>
            <person name="Tindall B."/>
            <person name="Pomrenke H."/>
            <person name="Brambilla E."/>
            <person name="Klenk H.-P."/>
            <person name="Eisen J.A."/>
        </authorList>
    </citation>
    <scope>NUCLEOTIDE SEQUENCE [LARGE SCALE GENOMIC DNA]</scope>
    <source>
        <strain evidence="4">ATCC BAA-1392 / DSM 18658 / VKM B-2454 / MOB10</strain>
    </source>
</reference>
<dbReference type="InterPro" id="IPR000683">
    <property type="entry name" value="Gfo/Idh/MocA-like_OxRdtase_N"/>
</dbReference>
<evidence type="ECO:0000259" key="1">
    <source>
        <dbReference type="Pfam" id="PF01408"/>
    </source>
</evidence>
<accession>L0DPP2</accession>
<dbReference type="Gene3D" id="3.40.50.720">
    <property type="entry name" value="NAD(P)-binding Rossmann-like Domain"/>
    <property type="match status" value="1"/>
</dbReference>
<dbReference type="eggNOG" id="COG0673">
    <property type="taxonomic scope" value="Bacteria"/>
</dbReference>
<evidence type="ECO:0000259" key="2">
    <source>
        <dbReference type="Pfam" id="PF22685"/>
    </source>
</evidence>
<dbReference type="SUPFAM" id="SSF51735">
    <property type="entry name" value="NAD(P)-binding Rossmann-fold domains"/>
    <property type="match status" value="1"/>
</dbReference>
<dbReference type="AlphaFoldDB" id="L0DPP2"/>
<feature type="domain" description="Gal80p-like C-terminal" evidence="2">
    <location>
        <begin position="140"/>
        <end position="275"/>
    </location>
</feature>
<dbReference type="Pfam" id="PF01408">
    <property type="entry name" value="GFO_IDH_MocA"/>
    <property type="match status" value="1"/>
</dbReference>
<evidence type="ECO:0000313" key="4">
    <source>
        <dbReference type="Proteomes" id="UP000010798"/>
    </source>
</evidence>
<organism evidence="3 4">
    <name type="scientific">Singulisphaera acidiphila (strain ATCC BAA-1392 / DSM 18658 / VKM B-2454 / MOB10)</name>
    <dbReference type="NCBI Taxonomy" id="886293"/>
    <lineage>
        <taxon>Bacteria</taxon>
        <taxon>Pseudomonadati</taxon>
        <taxon>Planctomycetota</taxon>
        <taxon>Planctomycetia</taxon>
        <taxon>Isosphaerales</taxon>
        <taxon>Isosphaeraceae</taxon>
        <taxon>Singulisphaera</taxon>
    </lineage>
</organism>
<dbReference type="RefSeq" id="WP_015249734.1">
    <property type="nucleotide sequence ID" value="NC_019892.1"/>
</dbReference>
<dbReference type="Pfam" id="PF22685">
    <property type="entry name" value="Gal80p_C-like"/>
    <property type="match status" value="1"/>
</dbReference>
<gene>
    <name evidence="3" type="ordered locus">Sinac_6576</name>
</gene>
<dbReference type="InterPro" id="IPR051317">
    <property type="entry name" value="Gfo/Idh/MocA_oxidoreduct"/>
</dbReference>
<dbReference type="Proteomes" id="UP000010798">
    <property type="component" value="Chromosome"/>
</dbReference>
<feature type="domain" description="Gfo/Idh/MocA-like oxidoreductase N-terminal" evidence="1">
    <location>
        <begin position="10"/>
        <end position="127"/>
    </location>
</feature>
<name>L0DPP2_SINAD</name>
<dbReference type="PANTHER" id="PTHR43708:SF1">
    <property type="entry name" value="GALACTOSE_LACTOSE METABOLISM REGULATORY PROTEIN GAL80"/>
    <property type="match status" value="1"/>
</dbReference>
<keyword evidence="4" id="KW-1185">Reference proteome</keyword>